<comment type="caution">
    <text evidence="1">The sequence shown here is derived from an EMBL/GenBank/DDBJ whole genome shotgun (WGS) entry which is preliminary data.</text>
</comment>
<organism evidence="1 2">
    <name type="scientific">Dokdonella soli</name>
    <dbReference type="NCBI Taxonomy" id="529810"/>
    <lineage>
        <taxon>Bacteria</taxon>
        <taxon>Pseudomonadati</taxon>
        <taxon>Pseudomonadota</taxon>
        <taxon>Gammaproteobacteria</taxon>
        <taxon>Lysobacterales</taxon>
        <taxon>Rhodanobacteraceae</taxon>
        <taxon>Dokdonella</taxon>
    </lineage>
</organism>
<gene>
    <name evidence="1" type="ORF">GCM10009105_19400</name>
</gene>
<dbReference type="Proteomes" id="UP001501523">
    <property type="component" value="Unassembled WGS sequence"/>
</dbReference>
<proteinExistence type="predicted"/>
<reference evidence="2" key="1">
    <citation type="journal article" date="2019" name="Int. J. Syst. Evol. Microbiol.">
        <title>The Global Catalogue of Microorganisms (GCM) 10K type strain sequencing project: providing services to taxonomists for standard genome sequencing and annotation.</title>
        <authorList>
            <consortium name="The Broad Institute Genomics Platform"/>
            <consortium name="The Broad Institute Genome Sequencing Center for Infectious Disease"/>
            <person name="Wu L."/>
            <person name="Ma J."/>
        </authorList>
    </citation>
    <scope>NUCLEOTIDE SEQUENCE [LARGE SCALE GENOMIC DNA]</scope>
    <source>
        <strain evidence="2">JCM 15421</strain>
    </source>
</reference>
<dbReference type="EMBL" id="BAAAEU010000008">
    <property type="protein sequence ID" value="GAA0714662.1"/>
    <property type="molecule type" value="Genomic_DNA"/>
</dbReference>
<sequence>MLGIDKAVRYLGRPDRVEKSDDLRIASWVYGQRRLHDFDDCHGTARVEYTVAYAILILKQPRGSNVVCDVKEVTFMSEKMRPDPYEERTDVVPQSLSVSSCEEFLANQSRRE</sequence>
<keyword evidence="2" id="KW-1185">Reference proteome</keyword>
<protein>
    <submittedName>
        <fullName evidence="1">Uncharacterized protein</fullName>
    </submittedName>
</protein>
<accession>A0ABP3TSY2</accession>
<evidence type="ECO:0000313" key="2">
    <source>
        <dbReference type="Proteomes" id="UP001501523"/>
    </source>
</evidence>
<name>A0ABP3TSY2_9GAMM</name>
<evidence type="ECO:0000313" key="1">
    <source>
        <dbReference type="EMBL" id="GAA0714662.1"/>
    </source>
</evidence>